<sequence length="539" mass="62746">MSESVPVCKLDLYRQLNLPIPNTGPGSQLMKEESDQRNPVRCKRAMGGNEGPICKRDILKQMGLPVPGEEPAADMEMFVASMEQEVRVMQSELSSVQAERRQLEMQKRLLRCAAPAITENASKGLQDLSPILPHHSEVREKYIEVVKDKIPAKHVEGELKYLEADYDKLLKNFNEKVEEISVLRIELNEARRLSCASLKKSEQAEARAEDIEERLKCFEDEDIVAAGNQDRMIELMQQLAMADRMFEKSFEEHEDLQRKATNQTLLTDEFRRKYLDTEQCAEEQRHRIEILDSERIRYGDEVTTELQKIKTQFQSKLEELTLLPDLINKTNEKLKETEELKTTVEKNCVLLSMSLDDANEEKEAYKEQLEMVNRNRTESEAEKSSMKNFKTDVEKKMEETKTENKNLKLSIARIEEIALMNERKYEESFEETKDLQNQLETLRQQSARQIAKAKDMFDKTRRTLQDQIADLEKHLASTRASQKTAFEERDEIRNRMQAQIIQLNENLEQAQRRIRNIQSHINYMKTSYTLSGSVGKNDQ</sequence>
<protein>
    <submittedName>
        <fullName evidence="8">Uncharacterized protein</fullName>
    </submittedName>
</protein>
<dbReference type="OrthoDB" id="6616309at2759"/>
<reference evidence="8" key="1">
    <citation type="submission" date="2022-01" db="EMBL/GenBank/DDBJ databases">
        <authorList>
            <person name="King R."/>
        </authorList>
    </citation>
    <scope>NUCLEOTIDE SEQUENCE</scope>
</reference>
<dbReference type="Proteomes" id="UP001152798">
    <property type="component" value="Chromosome 4"/>
</dbReference>
<dbReference type="InterPro" id="IPR026099">
    <property type="entry name" value="Odf2-rel"/>
</dbReference>
<evidence type="ECO:0000256" key="6">
    <source>
        <dbReference type="SAM" id="Coils"/>
    </source>
</evidence>
<dbReference type="PANTHER" id="PTHR23162:SF10">
    <property type="entry name" value="FI13205P"/>
    <property type="match status" value="1"/>
</dbReference>
<name>A0A9P0MP31_NEZVI</name>
<evidence type="ECO:0000256" key="1">
    <source>
        <dbReference type="ARBA" id="ARBA00004300"/>
    </source>
</evidence>
<dbReference type="PANTHER" id="PTHR23162">
    <property type="entry name" value="OUTER DENSE FIBER OF SPERM TAILS 2"/>
    <property type="match status" value="1"/>
</dbReference>
<feature type="region of interest" description="Disordered" evidence="7">
    <location>
        <begin position="374"/>
        <end position="398"/>
    </location>
</feature>
<gene>
    <name evidence="8" type="ORF">NEZAVI_LOCUS9131</name>
</gene>
<feature type="coiled-coil region" evidence="6">
    <location>
        <begin position="79"/>
        <end position="113"/>
    </location>
</feature>
<accession>A0A9P0MP31</accession>
<evidence type="ECO:0000256" key="5">
    <source>
        <dbReference type="ARBA" id="ARBA00023212"/>
    </source>
</evidence>
<dbReference type="GO" id="GO:1902017">
    <property type="term" value="P:regulation of cilium assembly"/>
    <property type="evidence" value="ECO:0007669"/>
    <property type="project" value="TreeGrafter"/>
</dbReference>
<evidence type="ECO:0000313" key="9">
    <source>
        <dbReference type="Proteomes" id="UP001152798"/>
    </source>
</evidence>
<proteinExistence type="inferred from homology"/>
<keyword evidence="5" id="KW-0206">Cytoskeleton</keyword>
<comment type="similarity">
    <text evidence="2">Belongs to the ODF2 family.</text>
</comment>
<dbReference type="AlphaFoldDB" id="A0A9P0MP31"/>
<keyword evidence="9" id="KW-1185">Reference proteome</keyword>
<evidence type="ECO:0000256" key="3">
    <source>
        <dbReference type="ARBA" id="ARBA00022490"/>
    </source>
</evidence>
<organism evidence="8 9">
    <name type="scientific">Nezara viridula</name>
    <name type="common">Southern green stink bug</name>
    <name type="synonym">Cimex viridulus</name>
    <dbReference type="NCBI Taxonomy" id="85310"/>
    <lineage>
        <taxon>Eukaryota</taxon>
        <taxon>Metazoa</taxon>
        <taxon>Ecdysozoa</taxon>
        <taxon>Arthropoda</taxon>
        <taxon>Hexapoda</taxon>
        <taxon>Insecta</taxon>
        <taxon>Pterygota</taxon>
        <taxon>Neoptera</taxon>
        <taxon>Paraneoptera</taxon>
        <taxon>Hemiptera</taxon>
        <taxon>Heteroptera</taxon>
        <taxon>Panheteroptera</taxon>
        <taxon>Pentatomomorpha</taxon>
        <taxon>Pentatomoidea</taxon>
        <taxon>Pentatomidae</taxon>
        <taxon>Pentatominae</taxon>
        <taxon>Nezara</taxon>
    </lineage>
</organism>
<evidence type="ECO:0000256" key="7">
    <source>
        <dbReference type="SAM" id="MobiDB-lite"/>
    </source>
</evidence>
<dbReference type="EMBL" id="OV725080">
    <property type="protein sequence ID" value="CAH1399744.1"/>
    <property type="molecule type" value="Genomic_DNA"/>
</dbReference>
<evidence type="ECO:0000256" key="4">
    <source>
        <dbReference type="ARBA" id="ARBA00023054"/>
    </source>
</evidence>
<keyword evidence="3" id="KW-0963">Cytoplasm</keyword>
<evidence type="ECO:0000313" key="8">
    <source>
        <dbReference type="EMBL" id="CAH1399744.1"/>
    </source>
</evidence>
<evidence type="ECO:0000256" key="2">
    <source>
        <dbReference type="ARBA" id="ARBA00009316"/>
    </source>
</evidence>
<dbReference type="GO" id="GO:0005813">
    <property type="term" value="C:centrosome"/>
    <property type="evidence" value="ECO:0007669"/>
    <property type="project" value="UniProtKB-SubCell"/>
</dbReference>
<keyword evidence="4 6" id="KW-0175">Coiled coil</keyword>
<comment type="subcellular location">
    <subcellularLocation>
        <location evidence="1">Cytoplasm</location>
        <location evidence="1">Cytoskeleton</location>
        <location evidence="1">Microtubule organizing center</location>
        <location evidence="1">Centrosome</location>
    </subcellularLocation>
</comment>